<dbReference type="Pfam" id="PF09445">
    <property type="entry name" value="Methyltransf_15"/>
    <property type="match status" value="1"/>
</dbReference>
<reference evidence="1" key="1">
    <citation type="submission" date="2018-10" db="EMBL/GenBank/DDBJ databases">
        <title>Hidden diversity of soil giant viruses.</title>
        <authorList>
            <person name="Schulz F."/>
            <person name="Alteio L."/>
            <person name="Goudeau D."/>
            <person name="Ryan E.M."/>
            <person name="Malmstrom R.R."/>
            <person name="Blanchard J."/>
            <person name="Woyke T."/>
        </authorList>
    </citation>
    <scope>NUCLEOTIDE SEQUENCE</scope>
    <source>
        <strain evidence="1">EDV1</strain>
    </source>
</reference>
<dbReference type="PANTHER" id="PTHR14741">
    <property type="entry name" value="S-ADENOSYLMETHIONINE-DEPENDENT METHYLTRANSFERASE RELATED"/>
    <property type="match status" value="1"/>
</dbReference>
<protein>
    <submittedName>
        <fullName evidence="1">Putative RNA methylase</fullName>
    </submittedName>
</protein>
<name>A0A3G4ZU65_9VIRU</name>
<dbReference type="EMBL" id="MK072078">
    <property type="protein sequence ID" value="AYV78442.1"/>
    <property type="molecule type" value="Genomic_DNA"/>
</dbReference>
<organism evidence="1">
    <name type="scientific">Edafosvirus sp</name>
    <dbReference type="NCBI Taxonomy" id="2487765"/>
    <lineage>
        <taxon>Viruses</taxon>
        <taxon>Varidnaviria</taxon>
        <taxon>Bamfordvirae</taxon>
        <taxon>Nucleocytoviricota</taxon>
        <taxon>Megaviricetes</taxon>
        <taxon>Imitervirales</taxon>
        <taxon>Mimiviridae</taxon>
        <taxon>Klosneuvirinae</taxon>
    </lineage>
</organism>
<gene>
    <name evidence="1" type="ORF">Edafosvirus13_7</name>
</gene>
<evidence type="ECO:0000313" key="1">
    <source>
        <dbReference type="EMBL" id="AYV78442.1"/>
    </source>
</evidence>
<proteinExistence type="predicted"/>
<sequence length="216" mass="25357">MSFNRYNRDRILRLFPYINNKTQFNKLKIDNDSIAYITPKEFAEKISQIIISHVFKLEMEPENIIITDATAGVGGNTISFAKYFKHVHAIELDKERAEFLENNLSIYNITNTTVYNYNCLTCTPNILDHNIIFIDPPWGGKGYKTHKKLRLKIDDLDIETICNNFMNSELMKKVPDLLILKLPINYDIKYLYDLVKGCRMYLYELDKMIVIVIEKI</sequence>
<dbReference type="InterPro" id="IPR019012">
    <property type="entry name" value="RNA_cap_Gua-N2-MeTrfase"/>
</dbReference>
<keyword evidence="1" id="KW-0489">Methyltransferase</keyword>
<dbReference type="Gene3D" id="3.40.50.150">
    <property type="entry name" value="Vaccinia Virus protein VP39"/>
    <property type="match status" value="1"/>
</dbReference>
<keyword evidence="1" id="KW-0808">Transferase</keyword>
<accession>A0A3G4ZU65</accession>
<dbReference type="GO" id="GO:0071164">
    <property type="term" value="F:RNA cap trimethylguanosine synthase activity"/>
    <property type="evidence" value="ECO:0007669"/>
    <property type="project" value="TreeGrafter"/>
</dbReference>
<dbReference type="SUPFAM" id="SSF53335">
    <property type="entry name" value="S-adenosyl-L-methionine-dependent methyltransferases"/>
    <property type="match status" value="1"/>
</dbReference>
<dbReference type="InterPro" id="IPR029063">
    <property type="entry name" value="SAM-dependent_MTases_sf"/>
</dbReference>
<dbReference type="PANTHER" id="PTHR14741:SF32">
    <property type="entry name" value="TRIMETHYLGUANOSINE SYNTHASE"/>
    <property type="match status" value="1"/>
</dbReference>